<dbReference type="EMBL" id="JAECZO010000050">
    <property type="protein sequence ID" value="KAK7195251.1"/>
    <property type="molecule type" value="Genomic_DNA"/>
</dbReference>
<evidence type="ECO:0000313" key="5">
    <source>
        <dbReference type="Proteomes" id="UP001430356"/>
    </source>
</evidence>
<feature type="compositionally biased region" description="Basic residues" evidence="1">
    <location>
        <begin position="159"/>
        <end position="169"/>
    </location>
</feature>
<evidence type="ECO:0000256" key="2">
    <source>
        <dbReference type="SAM" id="SignalP"/>
    </source>
</evidence>
<keyword evidence="4" id="KW-0479">Metal-binding</keyword>
<feature type="region of interest" description="Disordered" evidence="1">
    <location>
        <begin position="476"/>
        <end position="520"/>
    </location>
</feature>
<feature type="compositionally biased region" description="Low complexity" evidence="1">
    <location>
        <begin position="37"/>
        <end position="54"/>
    </location>
</feature>
<dbReference type="Proteomes" id="UP001430356">
    <property type="component" value="Unassembled WGS sequence"/>
</dbReference>
<feature type="region of interest" description="Disordered" evidence="1">
    <location>
        <begin position="159"/>
        <end position="181"/>
    </location>
</feature>
<accession>A0AAW0EPY8</accession>
<dbReference type="AlphaFoldDB" id="A0AAW0EPY8"/>
<feature type="chain" id="PRO_5043519314" evidence="2">
    <location>
        <begin position="28"/>
        <end position="520"/>
    </location>
</feature>
<feature type="compositionally biased region" description="Acidic residues" evidence="1">
    <location>
        <begin position="497"/>
        <end position="507"/>
    </location>
</feature>
<keyword evidence="4" id="KW-0863">Zinc-finger</keyword>
<feature type="domain" description="N-acetyltransferase ESCO zinc-finger" evidence="3">
    <location>
        <begin position="119"/>
        <end position="158"/>
    </location>
</feature>
<dbReference type="GO" id="GO:0008270">
    <property type="term" value="F:zinc ion binding"/>
    <property type="evidence" value="ECO:0007669"/>
    <property type="project" value="UniProtKB-KW"/>
</dbReference>
<keyword evidence="4" id="KW-0862">Zinc</keyword>
<evidence type="ECO:0000259" key="3">
    <source>
        <dbReference type="Pfam" id="PF13878"/>
    </source>
</evidence>
<keyword evidence="2" id="KW-0732">Signal</keyword>
<name>A0AAW0EPY8_9TRYP</name>
<feature type="signal peptide" evidence="2">
    <location>
        <begin position="1"/>
        <end position="27"/>
    </location>
</feature>
<evidence type="ECO:0000313" key="4">
    <source>
        <dbReference type="EMBL" id="KAK7195251.1"/>
    </source>
</evidence>
<sequence length="520" mass="53606">MQSSGLVRQRQPTLLALFASAVARCSAVAAAAVSAMPRPASSAASTPSPSSSPAQPITRSSGSSAALAPARGVVRVRDEEEDDEEDVILADLIGCTGTTTSAATTRPPQRSRPPPRLTQATLDVGQSALAHGTRCPLCDMLYTPADAGDAALHRRFCNGQRRRRRRATPHQRTETASPSTATAAVRLLEELACVSACSSPNTRTPPCDRRRRRAVAGRGGAATAESTAVRCTRSRVPALPSAAAAGPSSSAEVFHIALDAHLLRDGAGVGGAVVELLELLGFTAAVLRAADAAVHGGVSPVVHVVCIVDVSLRLLRCAVVGQPRVREQEPELCVECGLDGSHLCRTRQHWTHGDVLDLWVGSPAELRTARAAWEKTSAAPFASTRQAVATFFGPRGGGGAAAVPADDGVCESVGAALHTLAHLLLYGCALSPARQLSYSRVALAAAAAAAAAAAHGGPDVVERSLAAVSGAYAAVADPAPRADVDSPQPLYTHGDDNSEDSSDDDAGDTPPRPQRQRVDA</sequence>
<keyword evidence="5" id="KW-1185">Reference proteome</keyword>
<dbReference type="InterPro" id="IPR028005">
    <property type="entry name" value="AcTrfase_ESCO_Znf_dom"/>
</dbReference>
<feature type="compositionally biased region" description="Low complexity" evidence="1">
    <location>
        <begin position="476"/>
        <end position="487"/>
    </location>
</feature>
<evidence type="ECO:0000256" key="1">
    <source>
        <dbReference type="SAM" id="MobiDB-lite"/>
    </source>
</evidence>
<reference evidence="4 5" key="1">
    <citation type="journal article" date="2021" name="MBio">
        <title>A New Model Trypanosomatid, Novymonas esmeraldas: Genomic Perception of Its 'Candidatus Pandoraea novymonadis' Endosymbiont.</title>
        <authorList>
            <person name="Zakharova A."/>
            <person name="Saura A."/>
            <person name="Butenko A."/>
            <person name="Podesvova L."/>
            <person name="Warmusova S."/>
            <person name="Kostygov A.Y."/>
            <person name="Nenarokova A."/>
            <person name="Lukes J."/>
            <person name="Opperdoes F.R."/>
            <person name="Yurchenko V."/>
        </authorList>
    </citation>
    <scope>NUCLEOTIDE SEQUENCE [LARGE SCALE GENOMIC DNA]</scope>
    <source>
        <strain evidence="4 5">E262AT.01</strain>
    </source>
</reference>
<feature type="region of interest" description="Disordered" evidence="1">
    <location>
        <begin position="37"/>
        <end position="85"/>
    </location>
</feature>
<comment type="caution">
    <text evidence="4">The sequence shown here is derived from an EMBL/GenBank/DDBJ whole genome shotgun (WGS) entry which is preliminary data.</text>
</comment>
<gene>
    <name evidence="4" type="ORF">NESM_000450600</name>
</gene>
<protein>
    <submittedName>
        <fullName evidence="4">Zinc-finger of acetyl-transferase ESCO</fullName>
    </submittedName>
</protein>
<feature type="compositionally biased region" description="Polar residues" evidence="1">
    <location>
        <begin position="55"/>
        <end position="64"/>
    </location>
</feature>
<proteinExistence type="predicted"/>
<organism evidence="4 5">
    <name type="scientific">Novymonas esmeraldas</name>
    <dbReference type="NCBI Taxonomy" id="1808958"/>
    <lineage>
        <taxon>Eukaryota</taxon>
        <taxon>Discoba</taxon>
        <taxon>Euglenozoa</taxon>
        <taxon>Kinetoplastea</taxon>
        <taxon>Metakinetoplastina</taxon>
        <taxon>Trypanosomatida</taxon>
        <taxon>Trypanosomatidae</taxon>
        <taxon>Novymonas</taxon>
    </lineage>
</organism>
<dbReference type="Pfam" id="PF13878">
    <property type="entry name" value="zf-C2H2_3"/>
    <property type="match status" value="1"/>
</dbReference>